<evidence type="ECO:0000313" key="3">
    <source>
        <dbReference type="Proteomes" id="UP000751190"/>
    </source>
</evidence>
<dbReference type="OrthoDB" id="497695at2759"/>
<evidence type="ECO:0000313" key="2">
    <source>
        <dbReference type="EMBL" id="KAG8461754.1"/>
    </source>
</evidence>
<evidence type="ECO:0000256" key="1">
    <source>
        <dbReference type="SAM" id="MobiDB-lite"/>
    </source>
</evidence>
<dbReference type="EMBL" id="JAGTXO010000024">
    <property type="protein sequence ID" value="KAG8461754.1"/>
    <property type="molecule type" value="Genomic_DNA"/>
</dbReference>
<protein>
    <submittedName>
        <fullName evidence="2">Uncharacterized protein</fullName>
    </submittedName>
</protein>
<organism evidence="2 3">
    <name type="scientific">Diacronema lutheri</name>
    <name type="common">Unicellular marine alga</name>
    <name type="synonym">Monochrysis lutheri</name>
    <dbReference type="NCBI Taxonomy" id="2081491"/>
    <lineage>
        <taxon>Eukaryota</taxon>
        <taxon>Haptista</taxon>
        <taxon>Haptophyta</taxon>
        <taxon>Pavlovophyceae</taxon>
        <taxon>Pavlovales</taxon>
        <taxon>Pavlovaceae</taxon>
        <taxon>Diacronema</taxon>
    </lineage>
</organism>
<accession>A0A8J6C692</accession>
<proteinExistence type="predicted"/>
<name>A0A8J6C692_DIALT</name>
<gene>
    <name evidence="2" type="ORF">KFE25_001372</name>
</gene>
<keyword evidence="3" id="KW-1185">Reference proteome</keyword>
<dbReference type="Proteomes" id="UP000751190">
    <property type="component" value="Unassembled WGS sequence"/>
</dbReference>
<dbReference type="AlphaFoldDB" id="A0A8J6C692"/>
<sequence length="454" mass="48943">MEPSGAGPSAEAIARASRTFDGVLCAVERGRCTYYQDRNRRWPFYTSARGHALLERLVGEAARLVAVADAQLAAAVDGERLRREGESIYARKPNKKSEDVTWSQREYAHAGLQREYVRFKSVQRFTETWAALERAHALGALGAAADAHTRGGGACRVASLGGGPGFELLALRVFFEHHFPSVRVQAVSLDLATEWRPYCAALGVGYAEWDVRDGAGLLERAGGPIDFAIVSYVLHHYMGTEECAAWLGAWLNGPSPPAQLAASVTELPSCPTALGVACAPRGVIVCGRDEDLRRECELLARARVRAVRLIDQRGGRDDRQLLLLPEGAAATAVGAPLQAELTFENVPFEEHKGGRARGRAYGGGARAPESGCGWAQGADQRGHKRPAPDGAEPHVALRARVEALAPPPADEFARQREARLAAARERQAALLRQRQEEERGVRGGHVSCGSADAL</sequence>
<feature type="region of interest" description="Disordered" evidence="1">
    <location>
        <begin position="433"/>
        <end position="454"/>
    </location>
</feature>
<comment type="caution">
    <text evidence="2">The sequence shown here is derived from an EMBL/GenBank/DDBJ whole genome shotgun (WGS) entry which is preliminary data.</text>
</comment>
<reference evidence="2" key="1">
    <citation type="submission" date="2021-05" db="EMBL/GenBank/DDBJ databases">
        <title>The genome of the haptophyte Pavlova lutheri (Diacronema luteri, Pavlovales) - a model for lipid biosynthesis in eukaryotic algae.</title>
        <authorList>
            <person name="Hulatt C.J."/>
            <person name="Posewitz M.C."/>
        </authorList>
    </citation>
    <scope>NUCLEOTIDE SEQUENCE</scope>
    <source>
        <strain evidence="2">NIVA-4/92</strain>
    </source>
</reference>
<dbReference type="OMA" id="WFFERHY"/>
<feature type="region of interest" description="Disordered" evidence="1">
    <location>
        <begin position="371"/>
        <end position="391"/>
    </location>
</feature>